<dbReference type="InterPro" id="IPR001750">
    <property type="entry name" value="ND/Mrp_TM"/>
</dbReference>
<gene>
    <name evidence="5" type="primary">nuoN</name>
    <name evidence="8" type="ORF">C8P68_10259</name>
</gene>
<feature type="transmembrane region" description="Helical" evidence="5">
    <location>
        <begin position="394"/>
        <end position="414"/>
    </location>
</feature>
<organism evidence="8 9">
    <name type="scientific">Mucilaginibacter yixingensis</name>
    <dbReference type="NCBI Taxonomy" id="1295612"/>
    <lineage>
        <taxon>Bacteria</taxon>
        <taxon>Pseudomonadati</taxon>
        <taxon>Bacteroidota</taxon>
        <taxon>Sphingobacteriia</taxon>
        <taxon>Sphingobacteriales</taxon>
        <taxon>Sphingobacteriaceae</taxon>
        <taxon>Mucilaginibacter</taxon>
    </lineage>
</organism>
<feature type="transmembrane region" description="Helical" evidence="5">
    <location>
        <begin position="230"/>
        <end position="249"/>
    </location>
</feature>
<evidence type="ECO:0000256" key="6">
    <source>
        <dbReference type="RuleBase" id="RU000320"/>
    </source>
</evidence>
<dbReference type="AlphaFoldDB" id="A0A2T5JBT9"/>
<evidence type="ECO:0000256" key="5">
    <source>
        <dbReference type="HAMAP-Rule" id="MF_00445"/>
    </source>
</evidence>
<feature type="transmembrane region" description="Helical" evidence="5">
    <location>
        <begin position="261"/>
        <end position="283"/>
    </location>
</feature>
<keyword evidence="9" id="KW-1185">Reference proteome</keyword>
<evidence type="ECO:0000313" key="8">
    <source>
        <dbReference type="EMBL" id="PTQ99243.1"/>
    </source>
</evidence>
<dbReference type="GO" id="GO:0005886">
    <property type="term" value="C:plasma membrane"/>
    <property type="evidence" value="ECO:0007669"/>
    <property type="project" value="UniProtKB-SubCell"/>
</dbReference>
<dbReference type="GO" id="GO:0042773">
    <property type="term" value="P:ATP synthesis coupled electron transport"/>
    <property type="evidence" value="ECO:0007669"/>
    <property type="project" value="InterPro"/>
</dbReference>
<dbReference type="OrthoDB" id="9811718at2"/>
<dbReference type="InterPro" id="IPR010096">
    <property type="entry name" value="NADH-Q_OxRdtase_suN/2"/>
</dbReference>
<dbReference type="Proteomes" id="UP000244168">
    <property type="component" value="Unassembled WGS sequence"/>
</dbReference>
<feature type="transmembrane region" description="Helical" evidence="5">
    <location>
        <begin position="435"/>
        <end position="461"/>
    </location>
</feature>
<dbReference type="RefSeq" id="WP_107827184.1">
    <property type="nucleotide sequence ID" value="NZ_CP160205.1"/>
</dbReference>
<feature type="transmembrane region" description="Helical" evidence="5">
    <location>
        <begin position="317"/>
        <end position="338"/>
    </location>
</feature>
<dbReference type="GO" id="GO:0048038">
    <property type="term" value="F:quinone binding"/>
    <property type="evidence" value="ECO:0007669"/>
    <property type="project" value="UniProtKB-KW"/>
</dbReference>
<reference evidence="8 9" key="1">
    <citation type="submission" date="2018-04" db="EMBL/GenBank/DDBJ databases">
        <title>Genomic Encyclopedia of Archaeal and Bacterial Type Strains, Phase II (KMG-II): from individual species to whole genera.</title>
        <authorList>
            <person name="Goeker M."/>
        </authorList>
    </citation>
    <scope>NUCLEOTIDE SEQUENCE [LARGE SCALE GENOMIC DNA]</scope>
    <source>
        <strain evidence="8 9">DSM 26809</strain>
    </source>
</reference>
<keyword evidence="5" id="KW-0520">NAD</keyword>
<comment type="function">
    <text evidence="5">NDH-1 shuttles electrons from NADH, via FMN and iron-sulfur (Fe-S) centers, to quinones in the respiratory chain. The immediate electron acceptor for the enzyme in this species is believed to be a menaquinone. Couples the redox reaction to proton translocation (for every two electrons transferred, four hydrogen ions are translocated across the cytoplasmic membrane), and thus conserves the redox energy in a proton gradient.</text>
</comment>
<feature type="transmembrane region" description="Helical" evidence="5">
    <location>
        <begin position="120"/>
        <end position="137"/>
    </location>
</feature>
<feature type="domain" description="NADH:quinone oxidoreductase/Mrp antiporter transmembrane" evidence="7">
    <location>
        <begin position="116"/>
        <end position="409"/>
    </location>
</feature>
<evidence type="ECO:0000256" key="2">
    <source>
        <dbReference type="ARBA" id="ARBA00022692"/>
    </source>
</evidence>
<proteinExistence type="inferred from homology"/>
<dbReference type="PRINTS" id="PR01434">
    <property type="entry name" value="NADHDHGNASE5"/>
</dbReference>
<comment type="catalytic activity">
    <reaction evidence="5">
        <text>a quinone + NADH + 5 H(+)(in) = a quinol + NAD(+) + 4 H(+)(out)</text>
        <dbReference type="Rhea" id="RHEA:57888"/>
        <dbReference type="ChEBI" id="CHEBI:15378"/>
        <dbReference type="ChEBI" id="CHEBI:24646"/>
        <dbReference type="ChEBI" id="CHEBI:57540"/>
        <dbReference type="ChEBI" id="CHEBI:57945"/>
        <dbReference type="ChEBI" id="CHEBI:132124"/>
    </reaction>
</comment>
<dbReference type="NCBIfam" id="TIGR01770">
    <property type="entry name" value="NDH_I_N"/>
    <property type="match status" value="1"/>
</dbReference>
<evidence type="ECO:0000256" key="3">
    <source>
        <dbReference type="ARBA" id="ARBA00022989"/>
    </source>
</evidence>
<comment type="caution">
    <text evidence="8">The sequence shown here is derived from an EMBL/GenBank/DDBJ whole genome shotgun (WGS) entry which is preliminary data.</text>
</comment>
<dbReference type="EMBL" id="QAOQ01000002">
    <property type="protein sequence ID" value="PTQ99243.1"/>
    <property type="molecule type" value="Genomic_DNA"/>
</dbReference>
<evidence type="ECO:0000256" key="1">
    <source>
        <dbReference type="ARBA" id="ARBA00004127"/>
    </source>
</evidence>
<feature type="transmembrane region" description="Helical" evidence="5">
    <location>
        <begin position="25"/>
        <end position="43"/>
    </location>
</feature>
<protein>
    <recommendedName>
        <fullName evidence="5">NADH-quinone oxidoreductase subunit N</fullName>
        <ecNumber evidence="5">7.1.1.-</ecNumber>
    </recommendedName>
    <alternativeName>
        <fullName evidence="5">NADH dehydrogenase I subunit N</fullName>
    </alternativeName>
    <alternativeName>
        <fullName evidence="5">NDH-1 subunit N</fullName>
    </alternativeName>
</protein>
<evidence type="ECO:0000256" key="4">
    <source>
        <dbReference type="ARBA" id="ARBA00023136"/>
    </source>
</evidence>
<comment type="subunit">
    <text evidence="5">NDH-1 is composed of 14 different subunits. Subunits NuoA, H, J, K, L, M, N constitute the membrane sector of the complex.</text>
</comment>
<comment type="subcellular location">
    <subcellularLocation>
        <location evidence="5">Cell membrane</location>
        <topology evidence="5">Multi-pass membrane protein</topology>
    </subcellularLocation>
    <subcellularLocation>
        <location evidence="1">Endomembrane system</location>
        <topology evidence="1">Multi-pass membrane protein</topology>
    </subcellularLocation>
    <subcellularLocation>
        <location evidence="6">Membrane</location>
        <topology evidence="6">Multi-pass membrane protein</topology>
    </subcellularLocation>
</comment>
<feature type="transmembrane region" description="Helical" evidence="5">
    <location>
        <begin position="290"/>
        <end position="311"/>
    </location>
</feature>
<dbReference type="GO" id="GO:0050136">
    <property type="term" value="F:NADH dehydrogenase (quinone) (non-electrogenic) activity"/>
    <property type="evidence" value="ECO:0007669"/>
    <property type="project" value="UniProtKB-UniRule"/>
</dbReference>
<dbReference type="HAMAP" id="MF_00445">
    <property type="entry name" value="NDH1_NuoN_1"/>
    <property type="match status" value="1"/>
</dbReference>
<keyword evidence="4 5" id="KW-0472">Membrane</keyword>
<dbReference type="GO" id="GO:0008137">
    <property type="term" value="F:NADH dehydrogenase (ubiquinone) activity"/>
    <property type="evidence" value="ECO:0007669"/>
    <property type="project" value="InterPro"/>
</dbReference>
<feature type="transmembrane region" description="Helical" evidence="5">
    <location>
        <begin position="63"/>
        <end position="82"/>
    </location>
</feature>
<dbReference type="Pfam" id="PF00361">
    <property type="entry name" value="Proton_antipo_M"/>
    <property type="match status" value="1"/>
</dbReference>
<comment type="similarity">
    <text evidence="5">Belongs to the complex I subunit 2 family.</text>
</comment>
<evidence type="ECO:0000313" key="9">
    <source>
        <dbReference type="Proteomes" id="UP000244168"/>
    </source>
</evidence>
<keyword evidence="5" id="KW-1278">Translocase</keyword>
<keyword evidence="2 5" id="KW-0812">Transmembrane</keyword>
<dbReference type="GO" id="GO:0012505">
    <property type="term" value="C:endomembrane system"/>
    <property type="evidence" value="ECO:0007669"/>
    <property type="project" value="UniProtKB-SubCell"/>
</dbReference>
<feature type="transmembrane region" description="Helical" evidence="5">
    <location>
        <begin position="149"/>
        <end position="171"/>
    </location>
</feature>
<sequence length="465" mass="50738">MNTLILISVLPILLLYLGLYKAKNALLPVTVIGLAVALGLAISQWKAADTVMPIYNGMMLFDHFSIAFTGITVVSTVLILLLSKDYFEKISSHVAEYYSIILFALAGIIVMVSYHNLTMLFIGIEIMSVSLYILAGIKKQDFGSNEAALKYFLMGAFSTGFLLFGIALIYGTTGSFDLDAIRDWALSHKSGSYPMFYTGIMLIIVGLCFKVGAAPFHFWTPDVYEGAPTLITAFMSTVVKTAGFAAFLRLFQNCFVSVAEFWTPVLVIIAGLTLFIGNITALYQQSFKRMLAFSSISHAGYMLFAIVALGANSGNSVFVYATAYSIASIIAFAVLILVQQQQGNDNFESFNGLGRKNPFLAFVLTVAMLSLAGIPLTAGFIGKFFMFTGALAKSHIYLVIIAVLNAIISIFYYFRVIIAMYFRNSEREGLAIPAYFNVVLALSALITLFIGIYPTVIAALIPSVK</sequence>
<dbReference type="EC" id="7.1.1.-" evidence="5"/>
<feature type="transmembrane region" description="Helical" evidence="5">
    <location>
        <begin position="191"/>
        <end position="209"/>
    </location>
</feature>
<accession>A0A2T5JBT9</accession>
<keyword evidence="3 5" id="KW-1133">Transmembrane helix</keyword>
<feature type="transmembrane region" description="Helical" evidence="5">
    <location>
        <begin position="359"/>
        <end position="382"/>
    </location>
</feature>
<keyword evidence="5" id="KW-0813">Transport</keyword>
<name>A0A2T5JBT9_9SPHI</name>
<evidence type="ECO:0000259" key="7">
    <source>
        <dbReference type="Pfam" id="PF00361"/>
    </source>
</evidence>
<feature type="transmembrane region" description="Helical" evidence="5">
    <location>
        <begin position="94"/>
        <end position="114"/>
    </location>
</feature>
<keyword evidence="5" id="KW-0874">Quinone</keyword>
<keyword evidence="5" id="KW-1003">Cell membrane</keyword>
<dbReference type="PANTHER" id="PTHR22773">
    <property type="entry name" value="NADH DEHYDROGENASE"/>
    <property type="match status" value="1"/>
</dbReference>